<dbReference type="SUPFAM" id="SSF55781">
    <property type="entry name" value="GAF domain-like"/>
    <property type="match status" value="1"/>
</dbReference>
<dbReference type="AlphaFoldDB" id="A0A7W0HRA2"/>
<organism evidence="4 5">
    <name type="scientific">Nonomuraea soli</name>
    <dbReference type="NCBI Taxonomy" id="1032476"/>
    <lineage>
        <taxon>Bacteria</taxon>
        <taxon>Bacillati</taxon>
        <taxon>Actinomycetota</taxon>
        <taxon>Actinomycetes</taxon>
        <taxon>Streptosporangiales</taxon>
        <taxon>Streptosporangiaceae</taxon>
        <taxon>Nonomuraea</taxon>
    </lineage>
</organism>
<proteinExistence type="predicted"/>
<name>A0A7W0HRA2_9ACTN</name>
<evidence type="ECO:0000259" key="3">
    <source>
        <dbReference type="PROSITE" id="PS50921"/>
    </source>
</evidence>
<evidence type="ECO:0000256" key="1">
    <source>
        <dbReference type="ARBA" id="ARBA00023015"/>
    </source>
</evidence>
<sequence length="191" mass="20687">MDAVAAWVGGQSLSLLYSSDDLADRLEDMQSTLGEGPALDAWRTGGPVAATDLDLTHFQTRWPDFTLGALGSGVRAVFVLPLREGAIRLGGVSLYRTRPGGLSRWAWGQALGLAGGLLEVMLSGAAYYPEADTGAIETHQATGMVSVQLGVSLEQAFVHLRQYAREHEMRLSEVSRRVLERRLRFTEGGRS</sequence>
<dbReference type="RefSeq" id="WP_246378894.1">
    <property type="nucleotide sequence ID" value="NZ_BAABAM010000003.1"/>
</dbReference>
<dbReference type="InterPro" id="IPR029016">
    <property type="entry name" value="GAF-like_dom_sf"/>
</dbReference>
<dbReference type="SMART" id="SM01012">
    <property type="entry name" value="ANTAR"/>
    <property type="match status" value="1"/>
</dbReference>
<dbReference type="InterPro" id="IPR005561">
    <property type="entry name" value="ANTAR"/>
</dbReference>
<dbReference type="Gene3D" id="1.10.10.10">
    <property type="entry name" value="Winged helix-like DNA-binding domain superfamily/Winged helix DNA-binding domain"/>
    <property type="match status" value="1"/>
</dbReference>
<protein>
    <recommendedName>
        <fullName evidence="3">ANTAR domain-containing protein</fullName>
    </recommendedName>
</protein>
<dbReference type="Gene3D" id="3.30.450.40">
    <property type="match status" value="1"/>
</dbReference>
<keyword evidence="1" id="KW-0805">Transcription regulation</keyword>
<keyword evidence="2" id="KW-0804">Transcription</keyword>
<reference evidence="4 5" key="1">
    <citation type="submission" date="2020-07" db="EMBL/GenBank/DDBJ databases">
        <title>Genomic Encyclopedia of Type Strains, Phase IV (KMG-IV): sequencing the most valuable type-strain genomes for metagenomic binning, comparative biology and taxonomic classification.</title>
        <authorList>
            <person name="Goeker M."/>
        </authorList>
    </citation>
    <scope>NUCLEOTIDE SEQUENCE [LARGE SCALE GENOMIC DNA]</scope>
    <source>
        <strain evidence="4 5">DSM 45533</strain>
    </source>
</reference>
<accession>A0A7W0HRA2</accession>
<dbReference type="GO" id="GO:0003723">
    <property type="term" value="F:RNA binding"/>
    <property type="evidence" value="ECO:0007669"/>
    <property type="project" value="InterPro"/>
</dbReference>
<comment type="caution">
    <text evidence="4">The sequence shown here is derived from an EMBL/GenBank/DDBJ whole genome shotgun (WGS) entry which is preliminary data.</text>
</comment>
<gene>
    <name evidence="4" type="ORF">HNR30_004089</name>
</gene>
<dbReference type="EMBL" id="JACDUR010000004">
    <property type="protein sequence ID" value="MBA2892735.1"/>
    <property type="molecule type" value="Genomic_DNA"/>
</dbReference>
<evidence type="ECO:0000256" key="2">
    <source>
        <dbReference type="ARBA" id="ARBA00023163"/>
    </source>
</evidence>
<dbReference type="Proteomes" id="UP000530928">
    <property type="component" value="Unassembled WGS sequence"/>
</dbReference>
<feature type="domain" description="ANTAR" evidence="3">
    <location>
        <begin position="118"/>
        <end position="179"/>
    </location>
</feature>
<evidence type="ECO:0000313" key="5">
    <source>
        <dbReference type="Proteomes" id="UP000530928"/>
    </source>
</evidence>
<dbReference type="InterPro" id="IPR036388">
    <property type="entry name" value="WH-like_DNA-bd_sf"/>
</dbReference>
<dbReference type="Pfam" id="PF03861">
    <property type="entry name" value="ANTAR"/>
    <property type="match status" value="1"/>
</dbReference>
<dbReference type="PROSITE" id="PS50921">
    <property type="entry name" value="ANTAR"/>
    <property type="match status" value="1"/>
</dbReference>
<keyword evidence="5" id="KW-1185">Reference proteome</keyword>
<evidence type="ECO:0000313" key="4">
    <source>
        <dbReference type="EMBL" id="MBA2892735.1"/>
    </source>
</evidence>